<dbReference type="EMBL" id="AP015038">
    <property type="protein sequence ID" value="BAT88042.1"/>
    <property type="molecule type" value="Genomic_DNA"/>
</dbReference>
<name>A0A0S3S5E3_PHAAN</name>
<feature type="non-terminal residue" evidence="1">
    <location>
        <position position="1"/>
    </location>
</feature>
<sequence>EFQRPKDPEREETIQRERKRVEITQQFLILFQLSTLETVDFAWQFFIPRRTRFSPFVRPIRRVNKTLLSS</sequence>
<evidence type="ECO:0000313" key="1">
    <source>
        <dbReference type="EMBL" id="BAT88042.1"/>
    </source>
</evidence>
<protein>
    <submittedName>
        <fullName evidence="1">Uncharacterized protein</fullName>
    </submittedName>
</protein>
<evidence type="ECO:0000313" key="2">
    <source>
        <dbReference type="Proteomes" id="UP000291084"/>
    </source>
</evidence>
<dbReference type="Proteomes" id="UP000291084">
    <property type="component" value="Chromosome 5"/>
</dbReference>
<gene>
    <name evidence="1" type="primary">Vigan.05G147500</name>
    <name evidence="1" type="ORF">VIGAN_05147500</name>
</gene>
<proteinExistence type="predicted"/>
<organism evidence="1 2">
    <name type="scientific">Vigna angularis var. angularis</name>
    <dbReference type="NCBI Taxonomy" id="157739"/>
    <lineage>
        <taxon>Eukaryota</taxon>
        <taxon>Viridiplantae</taxon>
        <taxon>Streptophyta</taxon>
        <taxon>Embryophyta</taxon>
        <taxon>Tracheophyta</taxon>
        <taxon>Spermatophyta</taxon>
        <taxon>Magnoliopsida</taxon>
        <taxon>eudicotyledons</taxon>
        <taxon>Gunneridae</taxon>
        <taxon>Pentapetalae</taxon>
        <taxon>rosids</taxon>
        <taxon>fabids</taxon>
        <taxon>Fabales</taxon>
        <taxon>Fabaceae</taxon>
        <taxon>Papilionoideae</taxon>
        <taxon>50 kb inversion clade</taxon>
        <taxon>NPAAA clade</taxon>
        <taxon>indigoferoid/millettioid clade</taxon>
        <taxon>Phaseoleae</taxon>
        <taxon>Vigna</taxon>
    </lineage>
</organism>
<reference evidence="1 2" key="1">
    <citation type="journal article" date="2015" name="Sci. Rep.">
        <title>The power of single molecule real-time sequencing technology in the de novo assembly of a eukaryotic genome.</title>
        <authorList>
            <person name="Sakai H."/>
            <person name="Naito K."/>
            <person name="Ogiso-Tanaka E."/>
            <person name="Takahashi Y."/>
            <person name="Iseki K."/>
            <person name="Muto C."/>
            <person name="Satou K."/>
            <person name="Teruya K."/>
            <person name="Shiroma A."/>
            <person name="Shimoji M."/>
            <person name="Hirano T."/>
            <person name="Itoh T."/>
            <person name="Kaga A."/>
            <person name="Tomooka N."/>
        </authorList>
    </citation>
    <scope>NUCLEOTIDE SEQUENCE [LARGE SCALE GENOMIC DNA]</scope>
    <source>
        <strain evidence="2">cv. Shumari</strain>
    </source>
</reference>
<keyword evidence="2" id="KW-1185">Reference proteome</keyword>
<dbReference type="AlphaFoldDB" id="A0A0S3S5E3"/>
<accession>A0A0S3S5E3</accession>